<protein>
    <submittedName>
        <fullName evidence="1">Uncharacterized protein</fullName>
    </submittedName>
</protein>
<keyword evidence="2" id="KW-1185">Reference proteome</keyword>
<dbReference type="Proteomes" id="UP000018951">
    <property type="component" value="Unassembled WGS sequence"/>
</dbReference>
<dbReference type="EMBL" id="AXCJ01000003">
    <property type="protein sequence ID" value="ETO91546.1"/>
    <property type="molecule type" value="Genomic_DNA"/>
</dbReference>
<dbReference type="AlphaFoldDB" id="W2UZF9"/>
<gene>
    <name evidence="1" type="ORF">P857_199</name>
</gene>
<evidence type="ECO:0000313" key="2">
    <source>
        <dbReference type="Proteomes" id="UP000018951"/>
    </source>
</evidence>
<comment type="caution">
    <text evidence="1">The sequence shown here is derived from an EMBL/GenBank/DDBJ whole genome shotgun (WGS) entry which is preliminary data.</text>
</comment>
<reference evidence="1 2" key="1">
    <citation type="journal article" date="2013" name="PLoS ONE">
        <title>Bacterial endosymbiosis in a chordate host: long-term co-evolution and conservation of secondary metabolism.</title>
        <authorList>
            <person name="Kwan J.C."/>
            <person name="Schmidt E.W."/>
        </authorList>
    </citation>
    <scope>NUCLEOTIDE SEQUENCE [LARGE SCALE GENOMIC DNA]</scope>
    <source>
        <strain evidence="2">L6</strain>
    </source>
</reference>
<dbReference type="STRING" id="1401685.P857_199"/>
<sequence>MLEFIATNVENNTQCIQLNQLFENLNLGYMVSNVGPDEELRLPYITLQGLIEYTLVEMAKNSHISNDDSVRVDILCEIIHTQKPTTPLRISPEELDSILDERNDNDRNGIQFTVSQRQQILLDLLEAKNTNLITIYNADEATDYFLEISNCYENLIDCPLETNDFNYEHSGATIYLRCADDAEYY</sequence>
<proteinExistence type="predicted"/>
<evidence type="ECO:0000313" key="1">
    <source>
        <dbReference type="EMBL" id="ETO91546.1"/>
    </source>
</evidence>
<accession>W2UZF9</accession>
<name>W2UZF9_9RICK</name>
<organism evidence="1 2">
    <name type="scientific">Candidatus Xenolissoclinum pacificiensis L6</name>
    <dbReference type="NCBI Taxonomy" id="1401685"/>
    <lineage>
        <taxon>Bacteria</taxon>
        <taxon>Pseudomonadati</taxon>
        <taxon>Pseudomonadota</taxon>
        <taxon>Alphaproteobacteria</taxon>
        <taxon>Rickettsiales</taxon>
        <taxon>Anaplasmataceae</taxon>
        <taxon>Candidatus Xenolissoclinum</taxon>
    </lineage>
</organism>